<protein>
    <submittedName>
        <fullName evidence="3">Transcriptional regulator, contains XRE-family HTH domain</fullName>
    </submittedName>
</protein>
<dbReference type="OrthoDB" id="3542608at2"/>
<dbReference type="PANTHER" id="PTHR35010">
    <property type="entry name" value="BLL4672 PROTEIN-RELATED"/>
    <property type="match status" value="1"/>
</dbReference>
<dbReference type="PROSITE" id="PS50943">
    <property type="entry name" value="HTH_CROC1"/>
    <property type="match status" value="1"/>
</dbReference>
<dbReference type="Gene3D" id="1.10.260.40">
    <property type="entry name" value="lambda repressor-like DNA-binding domains"/>
    <property type="match status" value="1"/>
</dbReference>
<evidence type="ECO:0000259" key="2">
    <source>
        <dbReference type="PROSITE" id="PS50943"/>
    </source>
</evidence>
<gene>
    <name evidence="3" type="ORF">SAMN05216252_13468</name>
</gene>
<feature type="domain" description="HTH cro/C1-type" evidence="2">
    <location>
        <begin position="30"/>
        <end position="83"/>
    </location>
</feature>
<dbReference type="InterPro" id="IPR041413">
    <property type="entry name" value="MLTR_LBD"/>
</dbReference>
<proteinExistence type="predicted"/>
<dbReference type="EMBL" id="FZOF01000034">
    <property type="protein sequence ID" value="SNT52979.1"/>
    <property type="molecule type" value="Genomic_DNA"/>
</dbReference>
<accession>A0A239NFT2</accession>
<name>A0A239NFT2_9ACTN</name>
<dbReference type="InterPro" id="IPR010982">
    <property type="entry name" value="Lambda_DNA-bd_dom_sf"/>
</dbReference>
<dbReference type="GO" id="GO:0003677">
    <property type="term" value="F:DNA binding"/>
    <property type="evidence" value="ECO:0007669"/>
    <property type="project" value="InterPro"/>
</dbReference>
<dbReference type="SUPFAM" id="SSF47413">
    <property type="entry name" value="lambda repressor-like DNA-binding domains"/>
    <property type="match status" value="1"/>
</dbReference>
<feature type="compositionally biased region" description="Polar residues" evidence="1">
    <location>
        <begin position="288"/>
        <end position="300"/>
    </location>
</feature>
<organism evidence="3 4">
    <name type="scientific">Actinacidiphila glaucinigra</name>
    <dbReference type="NCBI Taxonomy" id="235986"/>
    <lineage>
        <taxon>Bacteria</taxon>
        <taxon>Bacillati</taxon>
        <taxon>Actinomycetota</taxon>
        <taxon>Actinomycetes</taxon>
        <taxon>Kitasatosporales</taxon>
        <taxon>Streptomycetaceae</taxon>
        <taxon>Actinacidiphila</taxon>
    </lineage>
</organism>
<evidence type="ECO:0000313" key="4">
    <source>
        <dbReference type="Proteomes" id="UP000198280"/>
    </source>
</evidence>
<dbReference type="PANTHER" id="PTHR35010:SF2">
    <property type="entry name" value="BLL4672 PROTEIN"/>
    <property type="match status" value="1"/>
</dbReference>
<feature type="region of interest" description="Disordered" evidence="1">
    <location>
        <begin position="275"/>
        <end position="300"/>
    </location>
</feature>
<dbReference type="InterPro" id="IPR001387">
    <property type="entry name" value="Cro/C1-type_HTH"/>
</dbReference>
<dbReference type="Gene3D" id="3.30.450.180">
    <property type="match status" value="1"/>
</dbReference>
<keyword evidence="4" id="KW-1185">Reference proteome</keyword>
<reference evidence="3 4" key="1">
    <citation type="submission" date="2017-06" db="EMBL/GenBank/DDBJ databases">
        <authorList>
            <person name="Kim H.J."/>
            <person name="Triplett B.A."/>
        </authorList>
    </citation>
    <scope>NUCLEOTIDE SEQUENCE [LARGE SCALE GENOMIC DNA]</scope>
    <source>
        <strain evidence="3 4">CGMCC 4.1858</strain>
    </source>
</reference>
<dbReference type="Proteomes" id="UP000198280">
    <property type="component" value="Unassembled WGS sequence"/>
</dbReference>
<dbReference type="CDD" id="cd00093">
    <property type="entry name" value="HTH_XRE"/>
    <property type="match status" value="1"/>
</dbReference>
<evidence type="ECO:0000256" key="1">
    <source>
        <dbReference type="SAM" id="MobiDB-lite"/>
    </source>
</evidence>
<evidence type="ECO:0000313" key="3">
    <source>
        <dbReference type="EMBL" id="SNT52979.1"/>
    </source>
</evidence>
<dbReference type="Pfam" id="PF13560">
    <property type="entry name" value="HTH_31"/>
    <property type="match status" value="1"/>
</dbReference>
<dbReference type="Pfam" id="PF17765">
    <property type="entry name" value="MLTR_LBD"/>
    <property type="match status" value="1"/>
</dbReference>
<dbReference type="SMART" id="SM00530">
    <property type="entry name" value="HTH_XRE"/>
    <property type="match status" value="1"/>
</dbReference>
<dbReference type="RefSeq" id="WP_089228627.1">
    <property type="nucleotide sequence ID" value="NZ_FZOF01000034.1"/>
</dbReference>
<sequence length="300" mass="33852">MKQTAELGEFLRSRRARLQPGDVGIAPDARARRVAGLRREELSRLAGISTEYYTRLEQGRAGNVSEEILHALAQALRLDQTERAHLMNLASAATGAPRRRSPERPQKVRPGLRHLLETLEHVPAFILGRRTDVLAVNALARTVLTDFDALPATQRNYARYLLLDPAAQERCRDWERTAAETVAMLRLDAGRHPYDRQLTALIGELSVRSPQFPRWWSDHQVRQRTHGHKRYHHPLVGDITFRYECLSPPDDPDQTLCVYTAGPEPSDRENLALLGSWTERDTAPEAGSSHSTTRGSVPQE</sequence>
<dbReference type="AlphaFoldDB" id="A0A239NFT2"/>